<dbReference type="Proteomes" id="UP000799538">
    <property type="component" value="Unassembled WGS sequence"/>
</dbReference>
<feature type="region of interest" description="Disordered" evidence="2">
    <location>
        <begin position="117"/>
        <end position="156"/>
    </location>
</feature>
<evidence type="ECO:0000256" key="2">
    <source>
        <dbReference type="SAM" id="MobiDB-lite"/>
    </source>
</evidence>
<dbReference type="Pfam" id="PF09728">
    <property type="entry name" value="Taxilin"/>
    <property type="match status" value="1"/>
</dbReference>
<feature type="compositionally biased region" description="Basic and acidic residues" evidence="2">
    <location>
        <begin position="62"/>
        <end position="84"/>
    </location>
</feature>
<dbReference type="PANTHER" id="PTHR16127">
    <property type="entry name" value="TAXILIN"/>
    <property type="match status" value="1"/>
</dbReference>
<gene>
    <name evidence="3" type="ORF">BDZ85DRAFT_138173</name>
</gene>
<dbReference type="PANTHER" id="PTHR16127:SF13">
    <property type="entry name" value="GH01188P"/>
    <property type="match status" value="1"/>
</dbReference>
<evidence type="ECO:0000256" key="1">
    <source>
        <dbReference type="ARBA" id="ARBA00009550"/>
    </source>
</evidence>
<name>A0A6A6G9U9_9PEZI</name>
<evidence type="ECO:0000313" key="3">
    <source>
        <dbReference type="EMBL" id="KAF2222150.1"/>
    </source>
</evidence>
<feature type="compositionally biased region" description="Basic and acidic residues" evidence="2">
    <location>
        <begin position="43"/>
        <end position="52"/>
    </location>
</feature>
<organism evidence="3 4">
    <name type="scientific">Elsinoe ampelina</name>
    <dbReference type="NCBI Taxonomy" id="302913"/>
    <lineage>
        <taxon>Eukaryota</taxon>
        <taxon>Fungi</taxon>
        <taxon>Dikarya</taxon>
        <taxon>Ascomycota</taxon>
        <taxon>Pezizomycotina</taxon>
        <taxon>Dothideomycetes</taxon>
        <taxon>Dothideomycetidae</taxon>
        <taxon>Myriangiales</taxon>
        <taxon>Elsinoaceae</taxon>
        <taxon>Elsinoe</taxon>
    </lineage>
</organism>
<protein>
    <submittedName>
        <fullName evidence="3">Myosin-like coiled-coil protein-domain-containing protein</fullName>
    </submittedName>
</protein>
<sequence>MAEVASRPAVANTASRTASDTAAPPPPPPTAAPATKKGKGKKVAPDSEEARKQLQAKIAQLEQDRAGKSEEDAEIEREARKANREMQNIMQKMDSANDKAEHIQREWHKLLIDMKRTEREHTRAKKRADQLQKDKDAQRSELSKANSIKEKLEKLSRELTKDNKKLKEDLREAKETAADKNDELHHRLEQMVGDVEEVIQSREAPSRSATDLSGPDNTLVEHYKLRSLIEQYEMREIHMASVLRTRELEIQYHIAQHEKLRKAQDAELSKSHQLTRQVSTFSQTENELRSQLNIYVEKFKQVRQFVHTHSFKITKLTPRI</sequence>
<dbReference type="OrthoDB" id="425555at2759"/>
<dbReference type="GO" id="GO:0019905">
    <property type="term" value="F:syntaxin binding"/>
    <property type="evidence" value="ECO:0007669"/>
    <property type="project" value="InterPro"/>
</dbReference>
<proteinExistence type="inferred from homology"/>
<dbReference type="AlphaFoldDB" id="A0A6A6G9U9"/>
<dbReference type="EMBL" id="ML992509">
    <property type="protein sequence ID" value="KAF2222150.1"/>
    <property type="molecule type" value="Genomic_DNA"/>
</dbReference>
<keyword evidence="4" id="KW-1185">Reference proteome</keyword>
<dbReference type="InterPro" id="IPR026183">
    <property type="entry name" value="Taxilin_fam"/>
</dbReference>
<accession>A0A6A6G9U9</accession>
<feature type="region of interest" description="Disordered" evidence="2">
    <location>
        <begin position="1"/>
        <end position="86"/>
    </location>
</feature>
<evidence type="ECO:0000313" key="4">
    <source>
        <dbReference type="Proteomes" id="UP000799538"/>
    </source>
</evidence>
<reference evidence="4" key="1">
    <citation type="journal article" date="2020" name="Stud. Mycol.">
        <title>101 Dothideomycetes genomes: A test case for predicting lifestyles and emergence of pathogens.</title>
        <authorList>
            <person name="Haridas S."/>
            <person name="Albert R."/>
            <person name="Binder M."/>
            <person name="Bloem J."/>
            <person name="LaButti K."/>
            <person name="Salamov A."/>
            <person name="Andreopoulos B."/>
            <person name="Baker S."/>
            <person name="Barry K."/>
            <person name="Bills G."/>
            <person name="Bluhm B."/>
            <person name="Cannon C."/>
            <person name="Castanera R."/>
            <person name="Culley D."/>
            <person name="Daum C."/>
            <person name="Ezra D."/>
            <person name="Gonzalez J."/>
            <person name="Henrissat B."/>
            <person name="Kuo A."/>
            <person name="Liang C."/>
            <person name="Lipzen A."/>
            <person name="Lutzoni F."/>
            <person name="Magnuson J."/>
            <person name="Mondo S."/>
            <person name="Nolan M."/>
            <person name="Ohm R."/>
            <person name="Pangilinan J."/>
            <person name="Park H.-J."/>
            <person name="Ramirez L."/>
            <person name="Alfaro M."/>
            <person name="Sun H."/>
            <person name="Tritt A."/>
            <person name="Yoshinaga Y."/>
            <person name="Zwiers L.-H."/>
            <person name="Turgeon B."/>
            <person name="Goodwin S."/>
            <person name="Spatafora J."/>
            <person name="Crous P."/>
            <person name="Grigoriev I."/>
        </authorList>
    </citation>
    <scope>NUCLEOTIDE SEQUENCE [LARGE SCALE GENOMIC DNA]</scope>
    <source>
        <strain evidence="4">CECT 20119</strain>
    </source>
</reference>
<feature type="compositionally biased region" description="Low complexity" evidence="2">
    <location>
        <begin position="13"/>
        <end position="22"/>
    </location>
</feature>
<comment type="similarity">
    <text evidence="1">Belongs to the taxilin family.</text>
</comment>